<evidence type="ECO:0000259" key="5">
    <source>
        <dbReference type="PROSITE" id="PS50893"/>
    </source>
</evidence>
<evidence type="ECO:0000313" key="7">
    <source>
        <dbReference type="Proteomes" id="UP001595613"/>
    </source>
</evidence>
<gene>
    <name evidence="6" type="ORF">ACFOOL_03250</name>
</gene>
<reference evidence="7" key="1">
    <citation type="journal article" date="2019" name="Int. J. Syst. Evol. Microbiol.">
        <title>The Global Catalogue of Microorganisms (GCM) 10K type strain sequencing project: providing services to taxonomists for standard genome sequencing and annotation.</title>
        <authorList>
            <consortium name="The Broad Institute Genomics Platform"/>
            <consortium name="The Broad Institute Genome Sequencing Center for Infectious Disease"/>
            <person name="Wu L."/>
            <person name="Ma J."/>
        </authorList>
    </citation>
    <scope>NUCLEOTIDE SEQUENCE [LARGE SCALE GENOMIC DNA]</scope>
    <source>
        <strain evidence="7">KCTC 42281</strain>
    </source>
</reference>
<dbReference type="SUPFAM" id="SSF52540">
    <property type="entry name" value="P-loop containing nucleoside triphosphate hydrolases"/>
    <property type="match status" value="1"/>
</dbReference>
<organism evidence="6 7">
    <name type="scientific">Devosia honganensis</name>
    <dbReference type="NCBI Taxonomy" id="1610527"/>
    <lineage>
        <taxon>Bacteria</taxon>
        <taxon>Pseudomonadati</taxon>
        <taxon>Pseudomonadota</taxon>
        <taxon>Alphaproteobacteria</taxon>
        <taxon>Hyphomicrobiales</taxon>
        <taxon>Devosiaceae</taxon>
        <taxon>Devosia</taxon>
    </lineage>
</organism>
<dbReference type="PROSITE" id="PS00211">
    <property type="entry name" value="ABC_TRANSPORTER_1"/>
    <property type="match status" value="1"/>
</dbReference>
<proteinExistence type="inferred from homology"/>
<protein>
    <submittedName>
        <fullName evidence="6">ABC transporter ATP-binding protein</fullName>
    </submittedName>
</protein>
<sequence>MARGPGLSVAIAEKTFPSGSVPLFSGLRLDIAPGSTVAVLGPSGVGKSTLLRLVAGIDTDFSGRIVVDGRDAALAPAPGFVFQDPRLLPWLTVGGNLRLADPALGVEATDRLLASVGLAGRQDDFPHRLSGGMQRRAALARALAANPRLLLLDEPFVSLDPALVREMHQLLLGLLDTGGPTALIVSHAAEDAARLADRAVLLAGRPARVVADIPLERPRRSRSEAEIAVYRLELEALAAKTG</sequence>
<dbReference type="RefSeq" id="WP_380094817.1">
    <property type="nucleotide sequence ID" value="NZ_JBHRYD010000001.1"/>
</dbReference>
<dbReference type="Proteomes" id="UP001595613">
    <property type="component" value="Unassembled WGS sequence"/>
</dbReference>
<evidence type="ECO:0000256" key="4">
    <source>
        <dbReference type="ARBA" id="ARBA00022840"/>
    </source>
</evidence>
<dbReference type="PANTHER" id="PTHR42788:SF19">
    <property type="entry name" value="ALIPHATIC SULFONATES IMPORT ATP-BINDING PROTEIN SSUB 2"/>
    <property type="match status" value="1"/>
</dbReference>
<comment type="similarity">
    <text evidence="1">Belongs to the ABC transporter superfamily.</text>
</comment>
<evidence type="ECO:0000256" key="1">
    <source>
        <dbReference type="ARBA" id="ARBA00005417"/>
    </source>
</evidence>
<dbReference type="InterPro" id="IPR017871">
    <property type="entry name" value="ABC_transporter-like_CS"/>
</dbReference>
<dbReference type="InterPro" id="IPR003439">
    <property type="entry name" value="ABC_transporter-like_ATP-bd"/>
</dbReference>
<name>A0ABV7WYD2_9HYPH</name>
<dbReference type="InterPro" id="IPR050166">
    <property type="entry name" value="ABC_transporter_ATP-bind"/>
</dbReference>
<dbReference type="GO" id="GO:0005524">
    <property type="term" value="F:ATP binding"/>
    <property type="evidence" value="ECO:0007669"/>
    <property type="project" value="UniProtKB-KW"/>
</dbReference>
<comment type="caution">
    <text evidence="6">The sequence shown here is derived from an EMBL/GenBank/DDBJ whole genome shotgun (WGS) entry which is preliminary data.</text>
</comment>
<evidence type="ECO:0000256" key="3">
    <source>
        <dbReference type="ARBA" id="ARBA00022741"/>
    </source>
</evidence>
<dbReference type="Gene3D" id="3.40.50.300">
    <property type="entry name" value="P-loop containing nucleotide triphosphate hydrolases"/>
    <property type="match status" value="1"/>
</dbReference>
<feature type="domain" description="ABC transporter" evidence="5">
    <location>
        <begin position="7"/>
        <end position="229"/>
    </location>
</feature>
<dbReference type="PROSITE" id="PS50893">
    <property type="entry name" value="ABC_TRANSPORTER_2"/>
    <property type="match status" value="1"/>
</dbReference>
<evidence type="ECO:0000313" key="6">
    <source>
        <dbReference type="EMBL" id="MFC3703771.1"/>
    </source>
</evidence>
<dbReference type="InterPro" id="IPR027417">
    <property type="entry name" value="P-loop_NTPase"/>
</dbReference>
<dbReference type="SMART" id="SM00382">
    <property type="entry name" value="AAA"/>
    <property type="match status" value="1"/>
</dbReference>
<dbReference type="EMBL" id="JBHRYD010000001">
    <property type="protein sequence ID" value="MFC3703771.1"/>
    <property type="molecule type" value="Genomic_DNA"/>
</dbReference>
<keyword evidence="7" id="KW-1185">Reference proteome</keyword>
<keyword evidence="4 6" id="KW-0067">ATP-binding</keyword>
<dbReference type="Pfam" id="PF00005">
    <property type="entry name" value="ABC_tran"/>
    <property type="match status" value="1"/>
</dbReference>
<accession>A0ABV7WYD2</accession>
<dbReference type="InterPro" id="IPR003593">
    <property type="entry name" value="AAA+_ATPase"/>
</dbReference>
<evidence type="ECO:0000256" key="2">
    <source>
        <dbReference type="ARBA" id="ARBA00022448"/>
    </source>
</evidence>
<keyword evidence="2" id="KW-0813">Transport</keyword>
<dbReference type="PANTHER" id="PTHR42788">
    <property type="entry name" value="TAURINE IMPORT ATP-BINDING PROTEIN-RELATED"/>
    <property type="match status" value="1"/>
</dbReference>
<keyword evidence="3" id="KW-0547">Nucleotide-binding</keyword>